<dbReference type="AlphaFoldDB" id="A0A9W8VE64"/>
<dbReference type="GO" id="GO:0003677">
    <property type="term" value="F:DNA binding"/>
    <property type="evidence" value="ECO:0007669"/>
    <property type="project" value="UniProtKB-KW"/>
</dbReference>
<evidence type="ECO:0000256" key="7">
    <source>
        <dbReference type="SAM" id="MobiDB-lite"/>
    </source>
</evidence>
<comment type="caution">
    <text evidence="9">The sequence shown here is derived from an EMBL/GenBank/DDBJ whole genome shotgun (WGS) entry which is preliminary data.</text>
</comment>
<evidence type="ECO:0000256" key="1">
    <source>
        <dbReference type="ARBA" id="ARBA00022723"/>
    </source>
</evidence>
<protein>
    <recommendedName>
        <fullName evidence="8">Xylanolytic transcriptional activator regulatory domain-containing protein</fullName>
    </recommendedName>
</protein>
<evidence type="ECO:0000313" key="10">
    <source>
        <dbReference type="Proteomes" id="UP001152049"/>
    </source>
</evidence>
<evidence type="ECO:0000256" key="3">
    <source>
        <dbReference type="ARBA" id="ARBA00023015"/>
    </source>
</evidence>
<dbReference type="CDD" id="cd12148">
    <property type="entry name" value="fungal_TF_MHR"/>
    <property type="match status" value="1"/>
</dbReference>
<keyword evidence="5" id="KW-0804">Transcription</keyword>
<proteinExistence type="predicted"/>
<dbReference type="Gene3D" id="4.10.240.10">
    <property type="entry name" value="Zn(2)-C6 fungal-type DNA-binding domain"/>
    <property type="match status" value="1"/>
</dbReference>
<dbReference type="GO" id="GO:0008270">
    <property type="term" value="F:zinc ion binding"/>
    <property type="evidence" value="ECO:0007669"/>
    <property type="project" value="InterPro"/>
</dbReference>
<evidence type="ECO:0000259" key="8">
    <source>
        <dbReference type="SMART" id="SM00906"/>
    </source>
</evidence>
<dbReference type="InterPro" id="IPR036864">
    <property type="entry name" value="Zn2-C6_fun-type_DNA-bd_sf"/>
</dbReference>
<dbReference type="InterPro" id="IPR007219">
    <property type="entry name" value="XnlR_reg_dom"/>
</dbReference>
<dbReference type="InterPro" id="IPR051615">
    <property type="entry name" value="Transcr_Regulatory_Elem"/>
</dbReference>
<dbReference type="OrthoDB" id="4161332at2759"/>
<keyword evidence="10" id="KW-1185">Reference proteome</keyword>
<keyword evidence="3" id="KW-0805">Transcription regulation</keyword>
<dbReference type="SMART" id="SM00906">
    <property type="entry name" value="Fungal_trans"/>
    <property type="match status" value="1"/>
</dbReference>
<evidence type="ECO:0000256" key="5">
    <source>
        <dbReference type="ARBA" id="ARBA00023163"/>
    </source>
</evidence>
<evidence type="ECO:0000256" key="2">
    <source>
        <dbReference type="ARBA" id="ARBA00022833"/>
    </source>
</evidence>
<gene>
    <name evidence="9" type="ORF">NW762_006222</name>
</gene>
<keyword evidence="6" id="KW-0539">Nucleus</keyword>
<reference evidence="9" key="1">
    <citation type="submission" date="2022-09" db="EMBL/GenBank/DDBJ databases">
        <title>Fusarium specimens isolated from Avocado Roots.</title>
        <authorList>
            <person name="Stajich J."/>
            <person name="Roper C."/>
            <person name="Heimlech-Rivalta G."/>
        </authorList>
    </citation>
    <scope>NUCLEOTIDE SEQUENCE</scope>
    <source>
        <strain evidence="9">CF00136</strain>
    </source>
</reference>
<dbReference type="GO" id="GO:0006351">
    <property type="term" value="P:DNA-templated transcription"/>
    <property type="evidence" value="ECO:0007669"/>
    <property type="project" value="InterPro"/>
</dbReference>
<evidence type="ECO:0000256" key="6">
    <source>
        <dbReference type="ARBA" id="ARBA00023242"/>
    </source>
</evidence>
<dbReference type="Proteomes" id="UP001152049">
    <property type="component" value="Unassembled WGS sequence"/>
</dbReference>
<accession>A0A9W8VE64</accession>
<sequence length="485" mass="55283">MPRKISCKRCQYRKVLSCHSFTSNLVKLRIAQLKCSRTIPCGSCAEAEKPCEYRELDKKRRPVSAKYVAELEDRIAYLESLITKIREAAPEERDSLLDIPEFGDHLSNGTPKELQVQPSPEVISPHPDNLEPDPEGSLIYHGPTSIIHGKIRSTVPIAGSFPHTDIPATHHNSDGNFEQIAEHFGISMDNDLVTSALMLFFKWQYPQFMFIYREAFLKDHFGDRQGCKYWSPGLLLSMCSLGLLMSPDSLQRRASEQFFSAAETTLIVFGFARPTIATVQAFLCLAFYEIGRGNLSKGWGFSGIAFRMAQDLGFQRDPKHWVSYDSSLATPEDIEIRRRIVWGCYTSDKLISLTLGRPAYFSHQDIEVDDLERLPDFPELEFWLPIDLYNLQGDFGDMKPLVPCFQKQVELSKIIEQMLGTISSTSKAQDSRAHRGHLEKLNLELSRWETSLPQYVKWNRWEAPSTLLIPSVASLQFVTLTFIFI</sequence>
<dbReference type="GO" id="GO:0000981">
    <property type="term" value="F:DNA-binding transcription factor activity, RNA polymerase II-specific"/>
    <property type="evidence" value="ECO:0007669"/>
    <property type="project" value="InterPro"/>
</dbReference>
<dbReference type="Pfam" id="PF04082">
    <property type="entry name" value="Fungal_trans"/>
    <property type="match status" value="1"/>
</dbReference>
<keyword evidence="2" id="KW-0862">Zinc</keyword>
<feature type="region of interest" description="Disordered" evidence="7">
    <location>
        <begin position="107"/>
        <end position="130"/>
    </location>
</feature>
<evidence type="ECO:0000256" key="4">
    <source>
        <dbReference type="ARBA" id="ARBA00023125"/>
    </source>
</evidence>
<evidence type="ECO:0000313" key="9">
    <source>
        <dbReference type="EMBL" id="KAJ4263403.1"/>
    </source>
</evidence>
<name>A0A9W8VE64_9HYPO</name>
<dbReference type="EMBL" id="JAOQAZ010000010">
    <property type="protein sequence ID" value="KAJ4263403.1"/>
    <property type="molecule type" value="Genomic_DNA"/>
</dbReference>
<keyword evidence="4" id="KW-0238">DNA-binding</keyword>
<dbReference type="PANTHER" id="PTHR31313">
    <property type="entry name" value="TY1 ENHANCER ACTIVATOR"/>
    <property type="match status" value="1"/>
</dbReference>
<dbReference type="PANTHER" id="PTHR31313:SF81">
    <property type="entry name" value="TY1 ENHANCER ACTIVATOR"/>
    <property type="match status" value="1"/>
</dbReference>
<feature type="domain" description="Xylanolytic transcriptional activator regulatory" evidence="8">
    <location>
        <begin position="298"/>
        <end position="377"/>
    </location>
</feature>
<keyword evidence="1" id="KW-0479">Metal-binding</keyword>
<organism evidence="9 10">
    <name type="scientific">Fusarium torreyae</name>
    <dbReference type="NCBI Taxonomy" id="1237075"/>
    <lineage>
        <taxon>Eukaryota</taxon>
        <taxon>Fungi</taxon>
        <taxon>Dikarya</taxon>
        <taxon>Ascomycota</taxon>
        <taxon>Pezizomycotina</taxon>
        <taxon>Sordariomycetes</taxon>
        <taxon>Hypocreomycetidae</taxon>
        <taxon>Hypocreales</taxon>
        <taxon>Nectriaceae</taxon>
        <taxon>Fusarium</taxon>
    </lineage>
</organism>